<dbReference type="AlphaFoldDB" id="A0A0H4PBG6"/>
<protein>
    <submittedName>
        <fullName evidence="1">Uncharacterized protein</fullName>
    </submittedName>
</protein>
<proteinExistence type="predicted"/>
<dbReference type="OrthoDB" id="6439987at2"/>
<evidence type="ECO:0000313" key="2">
    <source>
        <dbReference type="Proteomes" id="UP000036520"/>
    </source>
</evidence>
<dbReference type="RefSeq" id="WP_048641893.1">
    <property type="nucleotide sequence ID" value="NZ_CP012040.1"/>
</dbReference>
<sequence length="80" mass="9298">MGKPKTKEFACVRVALNFSRKDTQRRGFSRWLWTGWLLFGPLNKLRAGLQQKSDNAHNQQLSLVETVMIYGIELLLKSYI</sequence>
<dbReference type="EMBL" id="CP012040">
    <property type="protein sequence ID" value="AKP51574.1"/>
    <property type="molecule type" value="Genomic_DNA"/>
</dbReference>
<evidence type="ECO:0000313" key="1">
    <source>
        <dbReference type="EMBL" id="AKP51574.1"/>
    </source>
</evidence>
<accession>A0A0H4PBG6</accession>
<gene>
    <name evidence="1" type="ORF">CA2015_2153</name>
</gene>
<keyword evidence="2" id="KW-1185">Reference proteome</keyword>
<reference evidence="1 2" key="1">
    <citation type="submission" date="2015-07" db="EMBL/GenBank/DDBJ databases">
        <authorList>
            <person name="Kim K.M."/>
        </authorList>
    </citation>
    <scope>NUCLEOTIDE SEQUENCE [LARGE SCALE GENOMIC DNA]</scope>
    <source>
        <strain evidence="1 2">KCTC 12363</strain>
    </source>
</reference>
<name>A0A0H4PBG6_9BACT</name>
<dbReference type="KEGG" id="camu:CA2015_2153"/>
<organism evidence="1 2">
    <name type="scientific">Cyclobacterium amurskyense</name>
    <dbReference type="NCBI Taxonomy" id="320787"/>
    <lineage>
        <taxon>Bacteria</taxon>
        <taxon>Pseudomonadati</taxon>
        <taxon>Bacteroidota</taxon>
        <taxon>Cytophagia</taxon>
        <taxon>Cytophagales</taxon>
        <taxon>Cyclobacteriaceae</taxon>
        <taxon>Cyclobacterium</taxon>
    </lineage>
</organism>
<dbReference type="Proteomes" id="UP000036520">
    <property type="component" value="Chromosome"/>
</dbReference>